<evidence type="ECO:0000313" key="10">
    <source>
        <dbReference type="EMBL" id="MBB6734659.1"/>
    </source>
</evidence>
<comment type="similarity">
    <text evidence="2">Belongs to the GerABKC lipoprotein family.</text>
</comment>
<organism evidence="10 11">
    <name type="scientific">Cohnella zeiphila</name>
    <dbReference type="NCBI Taxonomy" id="2761120"/>
    <lineage>
        <taxon>Bacteria</taxon>
        <taxon>Bacillati</taxon>
        <taxon>Bacillota</taxon>
        <taxon>Bacilli</taxon>
        <taxon>Bacillales</taxon>
        <taxon>Paenibacillaceae</taxon>
        <taxon>Cohnella</taxon>
    </lineage>
</organism>
<dbReference type="AlphaFoldDB" id="A0A7X0SRD3"/>
<dbReference type="Gene3D" id="6.20.190.10">
    <property type="entry name" value="Nutrient germinant receptor protein C, domain 1"/>
    <property type="match status" value="1"/>
</dbReference>
<evidence type="ECO:0000256" key="1">
    <source>
        <dbReference type="ARBA" id="ARBA00004635"/>
    </source>
</evidence>
<evidence type="ECO:0000256" key="5">
    <source>
        <dbReference type="ARBA" id="ARBA00023136"/>
    </source>
</evidence>
<evidence type="ECO:0000259" key="8">
    <source>
        <dbReference type="Pfam" id="PF05504"/>
    </source>
</evidence>
<dbReference type="RefSeq" id="WP_185132320.1">
    <property type="nucleotide sequence ID" value="NZ_JACJVO010000035.1"/>
</dbReference>
<keyword evidence="5" id="KW-0472">Membrane</keyword>
<gene>
    <name evidence="10" type="ORF">H7C18_27400</name>
</gene>
<evidence type="ECO:0000259" key="9">
    <source>
        <dbReference type="Pfam" id="PF25198"/>
    </source>
</evidence>
<feature type="domain" description="Spore germination protein N-terminal" evidence="9">
    <location>
        <begin position="26"/>
        <end position="194"/>
    </location>
</feature>
<dbReference type="GO" id="GO:0009847">
    <property type="term" value="P:spore germination"/>
    <property type="evidence" value="ECO:0007669"/>
    <property type="project" value="InterPro"/>
</dbReference>
<reference evidence="10 11" key="1">
    <citation type="submission" date="2020-08" db="EMBL/GenBank/DDBJ databases">
        <title>Cohnella phylogeny.</title>
        <authorList>
            <person name="Dunlap C."/>
        </authorList>
    </citation>
    <scope>NUCLEOTIDE SEQUENCE [LARGE SCALE GENOMIC DNA]</scope>
    <source>
        <strain evidence="10 11">CBP 2801</strain>
    </source>
</reference>
<keyword evidence="3" id="KW-0309">Germination</keyword>
<sequence length="383" mass="42372">MKRIIKLGIVLFFVITCTTGCWNLTEPDELAFITAAGMDAAPDGRIEISSQIAVPSAIDVQQNQSSIGKSFLVVSAMGKNVMDAGRTMQGKLSRSLFYEHRQAIIFGQSMAQRGVGDMLDMFVRNPKSEIRSTVAVVKDGTAKDLLNIKPKFDPFSGLAILRVQSSVGSTPYFYRHFLSDALNEGMTPLVPAFHIVGKNEFACVGAAMLDNTADLKLKGFLNAEQSFLAYWMIGRQSTISVTSVVDRDGGLATIRLGSLKSRIRVILTDSGKPAIEVRLSGGGSVIENNSNLDPSKGPDRRIIEQKLSDSTRQKVEQLIDQVQHQYKTDVFGFGDHIHRRYPQRWKTLKRDWDQSFSKLPVSVQVTLHVKDPGQSNSAMKRFI</sequence>
<dbReference type="InterPro" id="IPR008844">
    <property type="entry name" value="Spore_GerAC-like"/>
</dbReference>
<evidence type="ECO:0000256" key="7">
    <source>
        <dbReference type="ARBA" id="ARBA00023288"/>
    </source>
</evidence>
<feature type="domain" description="Spore germination GerAC-like C-terminal" evidence="8">
    <location>
        <begin position="215"/>
        <end position="373"/>
    </location>
</feature>
<dbReference type="InterPro" id="IPR046953">
    <property type="entry name" value="Spore_GerAC-like_C"/>
</dbReference>
<accession>A0A7X0SRD3</accession>
<dbReference type="InterPro" id="IPR038501">
    <property type="entry name" value="Spore_GerAC_C_sf"/>
</dbReference>
<dbReference type="NCBIfam" id="TIGR02887">
    <property type="entry name" value="spore_ger_x_C"/>
    <property type="match status" value="1"/>
</dbReference>
<dbReference type="Gene3D" id="3.30.300.210">
    <property type="entry name" value="Nutrient germinant receptor protein C, domain 3"/>
    <property type="match status" value="1"/>
</dbReference>
<proteinExistence type="inferred from homology"/>
<dbReference type="Pfam" id="PF25198">
    <property type="entry name" value="Spore_GerAC_N"/>
    <property type="match status" value="1"/>
</dbReference>
<name>A0A7X0SRD3_9BACL</name>
<keyword evidence="7" id="KW-0449">Lipoprotein</keyword>
<evidence type="ECO:0000256" key="6">
    <source>
        <dbReference type="ARBA" id="ARBA00023139"/>
    </source>
</evidence>
<keyword evidence="4" id="KW-0732">Signal</keyword>
<comment type="subcellular location">
    <subcellularLocation>
        <location evidence="1">Membrane</location>
        <topology evidence="1">Lipid-anchor</topology>
    </subcellularLocation>
</comment>
<dbReference type="EMBL" id="JACJVO010000035">
    <property type="protein sequence ID" value="MBB6734659.1"/>
    <property type="molecule type" value="Genomic_DNA"/>
</dbReference>
<dbReference type="GO" id="GO:0016020">
    <property type="term" value="C:membrane"/>
    <property type="evidence" value="ECO:0007669"/>
    <property type="project" value="UniProtKB-SubCell"/>
</dbReference>
<keyword evidence="11" id="KW-1185">Reference proteome</keyword>
<dbReference type="Proteomes" id="UP000564644">
    <property type="component" value="Unassembled WGS sequence"/>
</dbReference>
<keyword evidence="6" id="KW-0564">Palmitate</keyword>
<evidence type="ECO:0000256" key="2">
    <source>
        <dbReference type="ARBA" id="ARBA00007886"/>
    </source>
</evidence>
<evidence type="ECO:0000256" key="4">
    <source>
        <dbReference type="ARBA" id="ARBA00022729"/>
    </source>
</evidence>
<comment type="caution">
    <text evidence="10">The sequence shown here is derived from an EMBL/GenBank/DDBJ whole genome shotgun (WGS) entry which is preliminary data.</text>
</comment>
<dbReference type="Pfam" id="PF05504">
    <property type="entry name" value="Spore_GerAC"/>
    <property type="match status" value="1"/>
</dbReference>
<dbReference type="PANTHER" id="PTHR35789:SF1">
    <property type="entry name" value="SPORE GERMINATION PROTEIN B3"/>
    <property type="match status" value="1"/>
</dbReference>
<protein>
    <submittedName>
        <fullName evidence="10">Ger(X)C family spore germination protein</fullName>
    </submittedName>
</protein>
<dbReference type="InterPro" id="IPR057336">
    <property type="entry name" value="GerAC_N"/>
</dbReference>
<evidence type="ECO:0000256" key="3">
    <source>
        <dbReference type="ARBA" id="ARBA00022544"/>
    </source>
</evidence>
<evidence type="ECO:0000313" key="11">
    <source>
        <dbReference type="Proteomes" id="UP000564644"/>
    </source>
</evidence>
<dbReference type="PANTHER" id="PTHR35789">
    <property type="entry name" value="SPORE GERMINATION PROTEIN B3"/>
    <property type="match status" value="1"/>
</dbReference>